<feature type="compositionally biased region" description="Basic and acidic residues" evidence="1">
    <location>
        <begin position="1"/>
        <end position="10"/>
    </location>
</feature>
<evidence type="ECO:0000313" key="2">
    <source>
        <dbReference type="EMBL" id="BCT73736.1"/>
    </source>
</evidence>
<accession>A0A811ARS3</accession>
<dbReference type="AlphaFoldDB" id="A0A811ARS3"/>
<name>A0A811ARS3_ECOLX</name>
<proteinExistence type="predicted"/>
<evidence type="ECO:0000256" key="1">
    <source>
        <dbReference type="SAM" id="MobiDB-lite"/>
    </source>
</evidence>
<keyword evidence="2" id="KW-0614">Plasmid</keyword>
<sequence>MSAYRTRRDTGNGNLPDIESRIQKAANRYEETVQKALPADNAETERREQLKSYLTTYGWVAPGARYQTFATANQRLEDSANRAPTVSGVSSLGEAGDTEFLKEVKGLTGHSCRIHHILLHWEQTLHQLNTEQRKPLNLKA</sequence>
<reference evidence="2" key="1">
    <citation type="submission" date="2021-03" db="EMBL/GenBank/DDBJ databases">
        <title>Whole genome sequence of tetracycline resistant plasmid in Escherichia coli.</title>
        <authorList>
            <person name="Usui M."/>
            <person name="Fukuda A."/>
        </authorList>
    </citation>
    <scope>NUCLEOTIDE SEQUENCE</scope>
    <source>
        <strain evidence="2">K38</strain>
        <plasmid evidence="2">pK38</plasmid>
    </source>
</reference>
<dbReference type="EMBL" id="LC620534">
    <property type="protein sequence ID" value="BCT73736.1"/>
    <property type="molecule type" value="Genomic_DNA"/>
</dbReference>
<organism evidence="2">
    <name type="scientific">Escherichia coli</name>
    <dbReference type="NCBI Taxonomy" id="562"/>
    <lineage>
        <taxon>Bacteria</taxon>
        <taxon>Pseudomonadati</taxon>
        <taxon>Pseudomonadota</taxon>
        <taxon>Gammaproteobacteria</taxon>
        <taxon>Enterobacterales</taxon>
        <taxon>Enterobacteriaceae</taxon>
        <taxon>Escherichia</taxon>
    </lineage>
</organism>
<feature type="region of interest" description="Disordered" evidence="1">
    <location>
        <begin position="1"/>
        <end position="20"/>
    </location>
</feature>
<protein>
    <submittedName>
        <fullName evidence="2">Uncharacterized protein</fullName>
    </submittedName>
</protein>
<geneLocation type="plasmid" evidence="2">
    <name>pK38</name>
</geneLocation>